<dbReference type="RefSeq" id="XP_004354462.1">
    <property type="nucleotide sequence ID" value="XM_004354410.1"/>
</dbReference>
<protein>
    <submittedName>
        <fullName evidence="1">Uncharacterized protein</fullName>
    </submittedName>
</protein>
<gene>
    <name evidence="1" type="ORF">DFA_10562</name>
</gene>
<keyword evidence="2" id="KW-1185">Reference proteome</keyword>
<evidence type="ECO:0000313" key="2">
    <source>
        <dbReference type="Proteomes" id="UP000007797"/>
    </source>
</evidence>
<sequence length="304" mass="34891">MLLHFFYLYTTTMNKFILLKRLPLMVENQILMMLIGREETIIDKKYKTFNIALYNLAMVCKGWFDLVSSNITHASFYKNYSNSHQESCIESAVALILGQQSRQYSIIKQLLSATFQSRIHPDDEFSDRLLQSLIDRQEINIDKPSSSTLEHILYIDSRTDHKFALKLRNAIVANPQITSLHSVSIRSNFHTKQTSQSVPYNMTGTFIGWLRNFPNIKTIACYYRPSDHQRNEILHNASINTNVTKLLLDVGASITTQTLENIFRQESNVEYFKGSTTNTESAGRLASVVVSLAKKVVDLFFNNI</sequence>
<proteinExistence type="predicted"/>
<organism evidence="1 2">
    <name type="scientific">Cavenderia fasciculata</name>
    <name type="common">Slime mold</name>
    <name type="synonym">Dictyostelium fasciculatum</name>
    <dbReference type="NCBI Taxonomy" id="261658"/>
    <lineage>
        <taxon>Eukaryota</taxon>
        <taxon>Amoebozoa</taxon>
        <taxon>Evosea</taxon>
        <taxon>Eumycetozoa</taxon>
        <taxon>Dictyostelia</taxon>
        <taxon>Acytosteliales</taxon>
        <taxon>Cavenderiaceae</taxon>
        <taxon>Cavenderia</taxon>
    </lineage>
</organism>
<name>F4QAK1_CACFS</name>
<dbReference type="KEGG" id="dfa:DFA_10562"/>
<dbReference type="EMBL" id="GL883026">
    <property type="protein sequence ID" value="EGG15720.1"/>
    <property type="molecule type" value="Genomic_DNA"/>
</dbReference>
<evidence type="ECO:0000313" key="1">
    <source>
        <dbReference type="EMBL" id="EGG15720.1"/>
    </source>
</evidence>
<dbReference type="Proteomes" id="UP000007797">
    <property type="component" value="Unassembled WGS sequence"/>
</dbReference>
<accession>F4QAK1</accession>
<dbReference type="GeneID" id="14867130"/>
<reference evidence="2" key="1">
    <citation type="journal article" date="2011" name="Genome Res.">
        <title>Phylogeny-wide analysis of social amoeba genomes highlights ancient origins for complex intercellular communication.</title>
        <authorList>
            <person name="Heidel A.J."/>
            <person name="Lawal H.M."/>
            <person name="Felder M."/>
            <person name="Schilde C."/>
            <person name="Helps N.R."/>
            <person name="Tunggal B."/>
            <person name="Rivero F."/>
            <person name="John U."/>
            <person name="Schleicher M."/>
            <person name="Eichinger L."/>
            <person name="Platzer M."/>
            <person name="Noegel A.A."/>
            <person name="Schaap P."/>
            <person name="Gloeckner G."/>
        </authorList>
    </citation>
    <scope>NUCLEOTIDE SEQUENCE [LARGE SCALE GENOMIC DNA]</scope>
    <source>
        <strain evidence="2">SH3</strain>
    </source>
</reference>
<dbReference type="AlphaFoldDB" id="F4QAK1"/>